<dbReference type="PANTHER" id="PTHR43441:SF2">
    <property type="entry name" value="FAMILY ACETYLTRANSFERASE, PUTATIVE (AFU_ORTHOLOGUE AFUA_7G00850)-RELATED"/>
    <property type="match status" value="1"/>
</dbReference>
<organism evidence="2 3">
    <name type="scientific">Hirschia litorea</name>
    <dbReference type="NCBI Taxonomy" id="1199156"/>
    <lineage>
        <taxon>Bacteria</taxon>
        <taxon>Pseudomonadati</taxon>
        <taxon>Pseudomonadota</taxon>
        <taxon>Alphaproteobacteria</taxon>
        <taxon>Hyphomonadales</taxon>
        <taxon>Hyphomonadaceae</taxon>
        <taxon>Hirschia</taxon>
    </lineage>
</organism>
<dbReference type="SUPFAM" id="SSF55729">
    <property type="entry name" value="Acyl-CoA N-acyltransferases (Nat)"/>
    <property type="match status" value="1"/>
</dbReference>
<accession>A0ABW2ILJ5</accession>
<reference evidence="3" key="1">
    <citation type="journal article" date="2019" name="Int. J. Syst. Evol. Microbiol.">
        <title>The Global Catalogue of Microorganisms (GCM) 10K type strain sequencing project: providing services to taxonomists for standard genome sequencing and annotation.</title>
        <authorList>
            <consortium name="The Broad Institute Genomics Platform"/>
            <consortium name="The Broad Institute Genome Sequencing Center for Infectious Disease"/>
            <person name="Wu L."/>
            <person name="Ma J."/>
        </authorList>
    </citation>
    <scope>NUCLEOTIDE SEQUENCE [LARGE SCALE GENOMIC DNA]</scope>
    <source>
        <strain evidence="3">CCUG 51308</strain>
    </source>
</reference>
<keyword evidence="3" id="KW-1185">Reference proteome</keyword>
<proteinExistence type="predicted"/>
<dbReference type="Pfam" id="PF13302">
    <property type="entry name" value="Acetyltransf_3"/>
    <property type="match status" value="1"/>
</dbReference>
<dbReference type="RefSeq" id="WP_382167115.1">
    <property type="nucleotide sequence ID" value="NZ_JBHTBR010000005.1"/>
</dbReference>
<name>A0ABW2ILJ5_9PROT</name>
<evidence type="ECO:0000313" key="2">
    <source>
        <dbReference type="EMBL" id="MFC7291877.1"/>
    </source>
</evidence>
<dbReference type="InterPro" id="IPR016181">
    <property type="entry name" value="Acyl_CoA_acyltransferase"/>
</dbReference>
<evidence type="ECO:0000259" key="1">
    <source>
        <dbReference type="Pfam" id="PF13302"/>
    </source>
</evidence>
<sequence>MNLENWTERNWPEMPLLEGKFVRLERMAEGKHISDLFKTCATPEEIERAHFLKVDGADTFDGFSDWARKCINDPSQEFYTVIDKDSGVACGRQALMRIDTFNGSIEIGNVHWGNAMARSPKSTEAFFLMADYVFNGLGYRRLEWKCDSLNLPSRSAAERFGMSFEGIFRNHMVRYGKNRDTAWFSLIDNEWPATKKAFEFWLSQDNFDSNGEQKVRLKEFIIRERSHGNSDKVD</sequence>
<feature type="domain" description="N-acetyltransferase" evidence="1">
    <location>
        <begin position="26"/>
        <end position="162"/>
    </location>
</feature>
<protein>
    <submittedName>
        <fullName evidence="2">GNAT family N-acetyltransferase</fullName>
        <ecNumber evidence="2">2.3.-.-</ecNumber>
    </submittedName>
</protein>
<evidence type="ECO:0000313" key="3">
    <source>
        <dbReference type="Proteomes" id="UP001596492"/>
    </source>
</evidence>
<dbReference type="InterPro" id="IPR051908">
    <property type="entry name" value="Ribosomal_N-acetyltransferase"/>
</dbReference>
<comment type="caution">
    <text evidence="2">The sequence shown here is derived from an EMBL/GenBank/DDBJ whole genome shotgun (WGS) entry which is preliminary data.</text>
</comment>
<dbReference type="EC" id="2.3.-.-" evidence="2"/>
<dbReference type="PANTHER" id="PTHR43441">
    <property type="entry name" value="RIBOSOMAL-PROTEIN-SERINE ACETYLTRANSFERASE"/>
    <property type="match status" value="1"/>
</dbReference>
<dbReference type="GO" id="GO:0016746">
    <property type="term" value="F:acyltransferase activity"/>
    <property type="evidence" value="ECO:0007669"/>
    <property type="project" value="UniProtKB-KW"/>
</dbReference>
<dbReference type="Proteomes" id="UP001596492">
    <property type="component" value="Unassembled WGS sequence"/>
</dbReference>
<keyword evidence="2" id="KW-0808">Transferase</keyword>
<keyword evidence="2" id="KW-0012">Acyltransferase</keyword>
<dbReference type="EMBL" id="JBHTBR010000005">
    <property type="protein sequence ID" value="MFC7291877.1"/>
    <property type="molecule type" value="Genomic_DNA"/>
</dbReference>
<gene>
    <name evidence="2" type="ORF">ACFQS8_09640</name>
</gene>
<dbReference type="Gene3D" id="3.40.630.30">
    <property type="match status" value="1"/>
</dbReference>
<dbReference type="InterPro" id="IPR000182">
    <property type="entry name" value="GNAT_dom"/>
</dbReference>